<evidence type="ECO:0000256" key="8">
    <source>
        <dbReference type="ARBA" id="ARBA00022989"/>
    </source>
</evidence>
<proteinExistence type="inferred from homology"/>
<evidence type="ECO:0000313" key="13">
    <source>
        <dbReference type="EMBL" id="EAR10520.1"/>
    </source>
</evidence>
<evidence type="ECO:0000256" key="5">
    <source>
        <dbReference type="ARBA" id="ARBA00022519"/>
    </source>
</evidence>
<gene>
    <name evidence="13" type="ORF">MED297_01825</name>
</gene>
<dbReference type="Pfam" id="PF03544">
    <property type="entry name" value="TonB_C"/>
    <property type="match status" value="2"/>
</dbReference>
<keyword evidence="9" id="KW-0472">Membrane</keyword>
<name>A4BC35_9GAMM</name>
<feature type="domain" description="TonB C-terminal" evidence="12">
    <location>
        <begin position="443"/>
        <end position="533"/>
    </location>
</feature>
<evidence type="ECO:0000256" key="6">
    <source>
        <dbReference type="ARBA" id="ARBA00022692"/>
    </source>
</evidence>
<dbReference type="Gene3D" id="3.30.1150.10">
    <property type="match status" value="2"/>
</dbReference>
<dbReference type="InterPro" id="IPR037682">
    <property type="entry name" value="TonB_C"/>
</dbReference>
<comment type="caution">
    <text evidence="13">The sequence shown here is derived from an EMBL/GenBank/DDBJ whole genome shotgun (WGS) entry which is preliminary data.</text>
</comment>
<evidence type="ECO:0000313" key="14">
    <source>
        <dbReference type="Proteomes" id="UP000005953"/>
    </source>
</evidence>
<evidence type="ECO:0000256" key="10">
    <source>
        <dbReference type="SAM" id="MobiDB-lite"/>
    </source>
</evidence>
<keyword evidence="5" id="KW-0997">Cell inner membrane</keyword>
<keyword evidence="6" id="KW-0812">Transmembrane</keyword>
<feature type="region of interest" description="Disordered" evidence="10">
    <location>
        <begin position="251"/>
        <end position="278"/>
    </location>
</feature>
<dbReference type="Proteomes" id="UP000005953">
    <property type="component" value="Unassembled WGS sequence"/>
</dbReference>
<dbReference type="STRING" id="314283.MED297_01825"/>
<dbReference type="Pfam" id="PF16036">
    <property type="entry name" value="Chalcone_3"/>
    <property type="match status" value="1"/>
</dbReference>
<evidence type="ECO:0000259" key="12">
    <source>
        <dbReference type="PROSITE" id="PS52015"/>
    </source>
</evidence>
<dbReference type="GO" id="GO:0098797">
    <property type="term" value="C:plasma membrane protein complex"/>
    <property type="evidence" value="ECO:0007669"/>
    <property type="project" value="TreeGrafter"/>
</dbReference>
<feature type="chain" id="PRO_5002666591" description="TonB C-terminal domain-containing protein" evidence="11">
    <location>
        <begin position="21"/>
        <end position="533"/>
    </location>
</feature>
<feature type="domain" description="TonB C-terminal" evidence="12">
    <location>
        <begin position="319"/>
        <end position="414"/>
    </location>
</feature>
<dbReference type="HOGENOM" id="CLU_510782_0_0_6"/>
<dbReference type="RefSeq" id="WP_008046858.1">
    <property type="nucleotide sequence ID" value="NZ_CH724153.1"/>
</dbReference>
<dbReference type="InterPro" id="IPR051045">
    <property type="entry name" value="TonB-dependent_transducer"/>
</dbReference>
<protein>
    <recommendedName>
        <fullName evidence="12">TonB C-terminal domain-containing protein</fullName>
    </recommendedName>
</protein>
<evidence type="ECO:0000256" key="11">
    <source>
        <dbReference type="SAM" id="SignalP"/>
    </source>
</evidence>
<keyword evidence="3" id="KW-0813">Transport</keyword>
<evidence type="ECO:0000256" key="9">
    <source>
        <dbReference type="ARBA" id="ARBA00023136"/>
    </source>
</evidence>
<comment type="similarity">
    <text evidence="2">Belongs to the TonB family.</text>
</comment>
<keyword evidence="14" id="KW-1185">Reference proteome</keyword>
<keyword evidence="4" id="KW-1003">Cell membrane</keyword>
<keyword evidence="8" id="KW-1133">Transmembrane helix</keyword>
<evidence type="ECO:0000256" key="2">
    <source>
        <dbReference type="ARBA" id="ARBA00006555"/>
    </source>
</evidence>
<dbReference type="InterPro" id="IPR016087">
    <property type="entry name" value="Chalcone_isomerase"/>
</dbReference>
<evidence type="ECO:0000256" key="3">
    <source>
        <dbReference type="ARBA" id="ARBA00022448"/>
    </source>
</evidence>
<feature type="signal peptide" evidence="11">
    <location>
        <begin position="1"/>
        <end position="20"/>
    </location>
</feature>
<evidence type="ECO:0000256" key="7">
    <source>
        <dbReference type="ARBA" id="ARBA00022927"/>
    </source>
</evidence>
<dbReference type="AlphaFoldDB" id="A4BC35"/>
<dbReference type="PANTHER" id="PTHR33446:SF2">
    <property type="entry name" value="PROTEIN TONB"/>
    <property type="match status" value="1"/>
</dbReference>
<dbReference type="PANTHER" id="PTHR33446">
    <property type="entry name" value="PROTEIN TONB-RELATED"/>
    <property type="match status" value="1"/>
</dbReference>
<dbReference type="EMBL" id="AAOE01000004">
    <property type="protein sequence ID" value="EAR10520.1"/>
    <property type="molecule type" value="Genomic_DNA"/>
</dbReference>
<comment type="subcellular location">
    <subcellularLocation>
        <location evidence="1">Cell inner membrane</location>
        <topology evidence="1">Single-pass membrane protein</topology>
        <orientation evidence="1">Periplasmic side</orientation>
    </subcellularLocation>
</comment>
<accession>A4BC35</accession>
<dbReference type="GO" id="GO:0031992">
    <property type="term" value="F:energy transducer activity"/>
    <property type="evidence" value="ECO:0007669"/>
    <property type="project" value="TreeGrafter"/>
</dbReference>
<sequence>MMRFLFLSALFALLIGSAFSQTYLNGISPYEQLSKEYYIGALYLPEAEADRQAIIADTRPQKMVMKVTAGRWSQRKFAQFWRQDLALNNDMSQNAELTSRLLAFTTFPQQSLTAGDEIVVQYTPANGSEVFLNGERVVQYEGQAFFKAILKSWIGDVPHSRLYQSQILGNRTDVGTRRSVLQTRVNELAIAPDRQGLVSGWQAAEEAARLALEEAREEERRRREREEEERRQAEAERQRLEQERQRQLELAEQRRREAEQARQKAEESEEDSEEVQQALLAQQEAERRAAELAREQAARQREQQAAQLRTQAQQYALDLYRWEVLRDVYKRVSYPEWARQFNQEGVISIEFVVGSQGQLLGVTGLQPADAGLLGQELRDAVNRAAPFKPFPVQINDKQMRVVVDYEFTLEDRVAEVPTAPEPPEGLDPEGEMTSVQKAVAWAKYKDEVRAELTSAIEYPFWAQDLKQEGDVSAEVVIRADGSIADVKITRRSRHNILNQEVEQAMDRVGSVSAFPGWVQDDTLTLLIEHSFKL</sequence>
<dbReference type="PROSITE" id="PS52015">
    <property type="entry name" value="TONB_CTD"/>
    <property type="match status" value="2"/>
</dbReference>
<dbReference type="GO" id="GO:0015031">
    <property type="term" value="P:protein transport"/>
    <property type="evidence" value="ECO:0007669"/>
    <property type="project" value="UniProtKB-KW"/>
</dbReference>
<dbReference type="SUPFAM" id="SSF74653">
    <property type="entry name" value="TolA/TonB C-terminal domain"/>
    <property type="match status" value="2"/>
</dbReference>
<dbReference type="InterPro" id="IPR006260">
    <property type="entry name" value="TonB/TolA_C"/>
</dbReference>
<feature type="region of interest" description="Disordered" evidence="10">
    <location>
        <begin position="214"/>
        <end position="238"/>
    </location>
</feature>
<keyword evidence="11" id="KW-0732">Signal</keyword>
<evidence type="ECO:0000256" key="1">
    <source>
        <dbReference type="ARBA" id="ARBA00004383"/>
    </source>
</evidence>
<dbReference type="GO" id="GO:0055085">
    <property type="term" value="P:transmembrane transport"/>
    <property type="evidence" value="ECO:0007669"/>
    <property type="project" value="InterPro"/>
</dbReference>
<dbReference type="NCBIfam" id="TIGR01352">
    <property type="entry name" value="tonB_Cterm"/>
    <property type="match status" value="2"/>
</dbReference>
<evidence type="ECO:0000256" key="4">
    <source>
        <dbReference type="ARBA" id="ARBA00022475"/>
    </source>
</evidence>
<feature type="compositionally biased region" description="Basic and acidic residues" evidence="10">
    <location>
        <begin position="251"/>
        <end position="266"/>
    </location>
</feature>
<reference evidence="13 14" key="1">
    <citation type="submission" date="2006-02" db="EMBL/GenBank/DDBJ databases">
        <authorList>
            <person name="Pinhassi J."/>
            <person name="Pedros-Alio C."/>
            <person name="Ferriera S."/>
            <person name="Johnson J."/>
            <person name="Kravitz S."/>
            <person name="Halpern A."/>
            <person name="Remington K."/>
            <person name="Beeson K."/>
            <person name="Tran B."/>
            <person name="Rogers Y.-H."/>
            <person name="Friedman R."/>
            <person name="Venter J.C."/>
        </authorList>
    </citation>
    <scope>NUCLEOTIDE SEQUENCE [LARGE SCALE GENOMIC DNA]</scope>
    <source>
        <strain evidence="13 14">MED297</strain>
    </source>
</reference>
<organism evidence="13 14">
    <name type="scientific">Reinekea blandensis MED297</name>
    <dbReference type="NCBI Taxonomy" id="314283"/>
    <lineage>
        <taxon>Bacteria</taxon>
        <taxon>Pseudomonadati</taxon>
        <taxon>Pseudomonadota</taxon>
        <taxon>Gammaproteobacteria</taxon>
        <taxon>Oceanospirillales</taxon>
        <taxon>Saccharospirillaceae</taxon>
        <taxon>Reinekea</taxon>
    </lineage>
</organism>
<keyword evidence="7" id="KW-0653">Protein transport</keyword>
<dbReference type="OrthoDB" id="6077935at2"/>